<feature type="transmembrane region" description="Helical" evidence="6">
    <location>
        <begin position="239"/>
        <end position="262"/>
    </location>
</feature>
<evidence type="ECO:0000313" key="8">
    <source>
        <dbReference type="EMBL" id="KCV72515.1"/>
    </source>
</evidence>
<keyword evidence="5 6" id="KW-0472">Membrane</keyword>
<feature type="transmembrane region" description="Helical" evidence="6">
    <location>
        <begin position="302"/>
        <end position="321"/>
    </location>
</feature>
<dbReference type="OrthoDB" id="2146116at2759"/>
<organism evidence="8">
    <name type="scientific">Fonticula alba</name>
    <name type="common">Slime mold</name>
    <dbReference type="NCBI Taxonomy" id="691883"/>
    <lineage>
        <taxon>Eukaryota</taxon>
        <taxon>Rotosphaerida</taxon>
        <taxon>Fonticulaceae</taxon>
        <taxon>Fonticula</taxon>
    </lineage>
</organism>
<feature type="domain" description="Peptidase S54 rhomboid" evidence="7">
    <location>
        <begin position="148"/>
        <end position="286"/>
    </location>
</feature>
<dbReference type="GeneID" id="20524834"/>
<dbReference type="GO" id="GO:0005789">
    <property type="term" value="C:endoplasmic reticulum membrane"/>
    <property type="evidence" value="ECO:0007669"/>
    <property type="project" value="UniProtKB-SubCell"/>
</dbReference>
<dbReference type="InterPro" id="IPR051512">
    <property type="entry name" value="Inactive_Rhomboid"/>
</dbReference>
<dbReference type="eggNOG" id="KOG2290">
    <property type="taxonomic scope" value="Eukaryota"/>
</dbReference>
<evidence type="ECO:0000256" key="1">
    <source>
        <dbReference type="ARBA" id="ARBA00004477"/>
    </source>
</evidence>
<evidence type="ECO:0000256" key="5">
    <source>
        <dbReference type="ARBA" id="ARBA00023136"/>
    </source>
</evidence>
<evidence type="ECO:0000256" key="6">
    <source>
        <dbReference type="SAM" id="Phobius"/>
    </source>
</evidence>
<sequence>MVGPSNTLLIRLGAKFEPCMRGPSLQARAAYDLLGDGSDPFEALDTVVACPPTYNGRTVNGSGILCTYGDAMSSTCGMGGFNVLGLGPVRTNGLQTLDAQDSASDSWKSAGTSALPPAPASLLLGNAIVNAPATTPQNSHPSMSGVPDQWWRLITPIFIHSGIVHLVGVSTIHMYMGYRLEQDMGALRVGLIYFVSGIFGNTVSANLSPFRITAGSNAALYGLSAVVLMDLIQNWRLLVYPWFAAFLMVFCMALAFLLGMFVPHFDNISHIGGFVAGALAGLVLSPRITFNRRDKIIKITMAWVAGIVLAGLLAVSIWFFFQDGTEWSGCLWCHHLTCIPLSYAWCHPIMAPIST</sequence>
<dbReference type="RefSeq" id="XP_009492216.1">
    <property type="nucleotide sequence ID" value="XM_009493941.1"/>
</dbReference>
<dbReference type="InterPro" id="IPR035952">
    <property type="entry name" value="Rhomboid-like_sf"/>
</dbReference>
<keyword evidence="4 6" id="KW-1133">Transmembrane helix</keyword>
<evidence type="ECO:0000256" key="3">
    <source>
        <dbReference type="ARBA" id="ARBA00022824"/>
    </source>
</evidence>
<proteinExistence type="predicted"/>
<dbReference type="PANTHER" id="PTHR45965:SF3">
    <property type="entry name" value="INACTIVE RHOMBOID PROTEIN 1"/>
    <property type="match status" value="1"/>
</dbReference>
<accession>A0A058ZDP4</accession>
<dbReference type="Gene3D" id="1.20.1540.10">
    <property type="entry name" value="Rhomboid-like"/>
    <property type="match status" value="1"/>
</dbReference>
<keyword evidence="2 6" id="KW-0812">Transmembrane</keyword>
<name>A0A058ZDP4_FONAL</name>
<feature type="transmembrane region" description="Helical" evidence="6">
    <location>
        <begin position="185"/>
        <end position="204"/>
    </location>
</feature>
<keyword evidence="3" id="KW-0256">Endoplasmic reticulum</keyword>
<dbReference type="GO" id="GO:0004252">
    <property type="term" value="F:serine-type endopeptidase activity"/>
    <property type="evidence" value="ECO:0007669"/>
    <property type="project" value="InterPro"/>
</dbReference>
<dbReference type="SUPFAM" id="SSF144091">
    <property type="entry name" value="Rhomboid-like"/>
    <property type="match status" value="1"/>
</dbReference>
<reference evidence="8" key="1">
    <citation type="submission" date="2013-04" db="EMBL/GenBank/DDBJ databases">
        <title>The Genome Sequence of Fonticula alba ATCC 38817.</title>
        <authorList>
            <consortium name="The Broad Institute Genomics Platform"/>
            <person name="Russ C."/>
            <person name="Cuomo C."/>
            <person name="Burger G."/>
            <person name="Gray M.W."/>
            <person name="Holland P.W.H."/>
            <person name="King N."/>
            <person name="Lang F.B.F."/>
            <person name="Roger A.J."/>
            <person name="Ruiz-Trillo I."/>
            <person name="Brown M."/>
            <person name="Walker B."/>
            <person name="Young S."/>
            <person name="Zeng Q."/>
            <person name="Gargeya S."/>
            <person name="Fitzgerald M."/>
            <person name="Haas B."/>
            <person name="Abouelleil A."/>
            <person name="Allen A.W."/>
            <person name="Alvarado L."/>
            <person name="Arachchi H.M."/>
            <person name="Berlin A.M."/>
            <person name="Chapman S.B."/>
            <person name="Gainer-Dewar J."/>
            <person name="Goldberg J."/>
            <person name="Griggs A."/>
            <person name="Gujja S."/>
            <person name="Hansen M."/>
            <person name="Howarth C."/>
            <person name="Imamovic A."/>
            <person name="Ireland A."/>
            <person name="Larimer J."/>
            <person name="McCowan C."/>
            <person name="Murphy C."/>
            <person name="Pearson M."/>
            <person name="Poon T.W."/>
            <person name="Priest M."/>
            <person name="Roberts A."/>
            <person name="Saif S."/>
            <person name="Shea T."/>
            <person name="Sisk P."/>
            <person name="Sykes S."/>
            <person name="Wortman J."/>
            <person name="Nusbaum C."/>
            <person name="Birren B."/>
        </authorList>
    </citation>
    <scope>NUCLEOTIDE SEQUENCE [LARGE SCALE GENOMIC DNA]</scope>
    <source>
        <strain evidence="8">ATCC 38817</strain>
    </source>
</reference>
<gene>
    <name evidence="8" type="ORF">H696_00109</name>
</gene>
<feature type="transmembrane region" description="Helical" evidence="6">
    <location>
        <begin position="268"/>
        <end position="290"/>
    </location>
</feature>
<dbReference type="Proteomes" id="UP000030693">
    <property type="component" value="Unassembled WGS sequence"/>
</dbReference>
<feature type="transmembrane region" description="Helical" evidence="6">
    <location>
        <begin position="210"/>
        <end position="232"/>
    </location>
</feature>
<dbReference type="PANTHER" id="PTHR45965">
    <property type="entry name" value="INACTIVE RHOMBOID PROTEIN"/>
    <property type="match status" value="1"/>
</dbReference>
<evidence type="ECO:0000256" key="2">
    <source>
        <dbReference type="ARBA" id="ARBA00022692"/>
    </source>
</evidence>
<evidence type="ECO:0000256" key="4">
    <source>
        <dbReference type="ARBA" id="ARBA00022989"/>
    </source>
</evidence>
<evidence type="ECO:0000259" key="7">
    <source>
        <dbReference type="Pfam" id="PF01694"/>
    </source>
</evidence>
<dbReference type="AlphaFoldDB" id="A0A058ZDP4"/>
<evidence type="ECO:0000313" key="9">
    <source>
        <dbReference type="Proteomes" id="UP000030693"/>
    </source>
</evidence>
<comment type="subcellular location">
    <subcellularLocation>
        <location evidence="1">Endoplasmic reticulum membrane</location>
        <topology evidence="1">Multi-pass membrane protein</topology>
    </subcellularLocation>
</comment>
<dbReference type="GO" id="GO:0050708">
    <property type="term" value="P:regulation of protein secretion"/>
    <property type="evidence" value="ECO:0007669"/>
    <property type="project" value="TreeGrafter"/>
</dbReference>
<dbReference type="EMBL" id="KB932201">
    <property type="protein sequence ID" value="KCV72515.1"/>
    <property type="molecule type" value="Genomic_DNA"/>
</dbReference>
<dbReference type="GO" id="GO:0042058">
    <property type="term" value="P:regulation of epidermal growth factor receptor signaling pathway"/>
    <property type="evidence" value="ECO:0007669"/>
    <property type="project" value="TreeGrafter"/>
</dbReference>
<dbReference type="STRING" id="691883.A0A058ZDP4"/>
<keyword evidence="9" id="KW-1185">Reference proteome</keyword>
<protein>
    <recommendedName>
        <fullName evidence="7">Peptidase S54 rhomboid domain-containing protein</fullName>
    </recommendedName>
</protein>
<feature type="transmembrane region" description="Helical" evidence="6">
    <location>
        <begin position="150"/>
        <end position="173"/>
    </location>
</feature>
<dbReference type="InterPro" id="IPR022764">
    <property type="entry name" value="Peptidase_S54_rhomboid_dom"/>
</dbReference>
<dbReference type="Pfam" id="PF01694">
    <property type="entry name" value="Rhomboid"/>
    <property type="match status" value="1"/>
</dbReference>